<keyword evidence="5" id="KW-0677">Repeat</keyword>
<dbReference type="Gene3D" id="3.30.70.330">
    <property type="match status" value="2"/>
</dbReference>
<proteinExistence type="predicted"/>
<evidence type="ECO:0000256" key="6">
    <source>
        <dbReference type="ARBA" id="ARBA00022884"/>
    </source>
</evidence>
<dbReference type="EMBL" id="CM026433">
    <property type="protein sequence ID" value="KAG0553879.1"/>
    <property type="molecule type" value="Genomic_DNA"/>
</dbReference>
<dbReference type="GO" id="GO:0009535">
    <property type="term" value="C:chloroplast thylakoid membrane"/>
    <property type="evidence" value="ECO:0007669"/>
    <property type="project" value="TreeGrafter"/>
</dbReference>
<dbReference type="EMBL" id="CM026433">
    <property type="protein sequence ID" value="KAG0553880.1"/>
    <property type="molecule type" value="Genomic_DNA"/>
</dbReference>
<dbReference type="PANTHER" id="PTHR48025">
    <property type="entry name" value="OS02G0815200 PROTEIN"/>
    <property type="match status" value="1"/>
</dbReference>
<dbReference type="InterPro" id="IPR012677">
    <property type="entry name" value="Nucleotide-bd_a/b_plait_sf"/>
</dbReference>
<comment type="caution">
    <text evidence="10">The sequence shown here is derived from an EMBL/GenBank/DDBJ whole genome shotgun (WGS) entry which is preliminary data.</text>
</comment>
<dbReference type="Pfam" id="PF00076">
    <property type="entry name" value="RRM_1"/>
    <property type="match status" value="2"/>
</dbReference>
<evidence type="ECO:0000256" key="7">
    <source>
        <dbReference type="ARBA" id="ARBA00023274"/>
    </source>
</evidence>
<comment type="subcellular location">
    <subcellularLocation>
        <location evidence="1">Plastid</location>
        <location evidence="1">Chloroplast</location>
    </subcellularLocation>
</comment>
<dbReference type="GO" id="GO:1990904">
    <property type="term" value="C:ribonucleoprotein complex"/>
    <property type="evidence" value="ECO:0007669"/>
    <property type="project" value="UniProtKB-KW"/>
</dbReference>
<dbReference type="PROSITE" id="PS50102">
    <property type="entry name" value="RRM"/>
    <property type="match status" value="2"/>
</dbReference>
<dbReference type="GO" id="GO:0006397">
    <property type="term" value="P:mRNA processing"/>
    <property type="evidence" value="ECO:0007669"/>
    <property type="project" value="UniProtKB-KW"/>
</dbReference>
<evidence type="ECO:0000259" key="9">
    <source>
        <dbReference type="PROSITE" id="PS50102"/>
    </source>
</evidence>
<dbReference type="AlphaFoldDB" id="A0A8T0G766"/>
<dbReference type="PANTHER" id="PTHR48025:SF1">
    <property type="entry name" value="RRM DOMAIN-CONTAINING PROTEIN"/>
    <property type="match status" value="1"/>
</dbReference>
<keyword evidence="4" id="KW-0507">mRNA processing</keyword>
<evidence type="ECO:0000256" key="8">
    <source>
        <dbReference type="PROSITE-ProRule" id="PRU00176"/>
    </source>
</evidence>
<evidence type="ECO:0000256" key="4">
    <source>
        <dbReference type="ARBA" id="ARBA00022664"/>
    </source>
</evidence>
<dbReference type="InterPro" id="IPR000504">
    <property type="entry name" value="RRM_dom"/>
</dbReference>
<keyword evidence="7" id="KW-0687">Ribonucleoprotein</keyword>
<keyword evidence="6 8" id="KW-0694">RNA-binding</keyword>
<reference evidence="10" key="1">
    <citation type="submission" date="2020-06" db="EMBL/GenBank/DDBJ databases">
        <title>WGS assembly of Ceratodon purpureus strain R40.</title>
        <authorList>
            <person name="Carey S.B."/>
            <person name="Jenkins J."/>
            <person name="Shu S."/>
            <person name="Lovell J.T."/>
            <person name="Sreedasyam A."/>
            <person name="Maumus F."/>
            <person name="Tiley G.P."/>
            <person name="Fernandez-Pozo N."/>
            <person name="Barry K."/>
            <person name="Chen C."/>
            <person name="Wang M."/>
            <person name="Lipzen A."/>
            <person name="Daum C."/>
            <person name="Saski C.A."/>
            <person name="Payton A.C."/>
            <person name="Mcbreen J.C."/>
            <person name="Conrad R.E."/>
            <person name="Kollar L.M."/>
            <person name="Olsson S."/>
            <person name="Huttunen S."/>
            <person name="Landis J.B."/>
            <person name="Wickett N.J."/>
            <person name="Johnson M.G."/>
            <person name="Rensing S.A."/>
            <person name="Grimwood J."/>
            <person name="Schmutz J."/>
            <person name="Mcdaniel S.F."/>
        </authorList>
    </citation>
    <scope>NUCLEOTIDE SEQUENCE</scope>
    <source>
        <strain evidence="10">R40</strain>
    </source>
</reference>
<dbReference type="InterPro" id="IPR050502">
    <property type="entry name" value="Euk_RNA-bind_prot"/>
</dbReference>
<keyword evidence="2" id="KW-0150">Chloroplast</keyword>
<keyword evidence="11" id="KW-1185">Reference proteome</keyword>
<dbReference type="CDD" id="cd21608">
    <property type="entry name" value="RRM2_NsCP33_like"/>
    <property type="match status" value="1"/>
</dbReference>
<gene>
    <name evidence="10" type="ORF">KC19_12G046000</name>
</gene>
<evidence type="ECO:0000313" key="11">
    <source>
        <dbReference type="Proteomes" id="UP000822688"/>
    </source>
</evidence>
<evidence type="ECO:0000313" key="10">
    <source>
        <dbReference type="EMBL" id="KAG0553879.1"/>
    </source>
</evidence>
<dbReference type="SUPFAM" id="SSF54928">
    <property type="entry name" value="RNA-binding domain, RBD"/>
    <property type="match status" value="2"/>
</dbReference>
<sequence length="333" mass="35907">MQTKSATQTKEKAFQGLGFKDLHNHARSLPSFCSARIPIAVAMAAATVSIAIATTRFAALSSHSATNFTRNGALSRLGASAACSLSCSFNAFSVVKRNGMNAALVARAAEIGNGEVATEEFAAPEPEELVSGDFAPEAPVVEVRSEVQFGSKLYVGNLLWTIDSEQLAEVLMEIGAVEAVEVIYDQETGRSRGFAFVTMASNKDARAVVEALDGSDLEGRQLRVTFPKPSKNNPRVFNPGRSRPGNVNKMFVGNLSWACDQEGLFELFSDYGKVVEAKVVYDKETGRSRGFGFVTMDSAAEVDAAIANLHETDYLGRLLRVDKVEIKPPPRQE</sequence>
<dbReference type="SMART" id="SM00360">
    <property type="entry name" value="RRM"/>
    <property type="match status" value="2"/>
</dbReference>
<evidence type="ECO:0000256" key="2">
    <source>
        <dbReference type="ARBA" id="ARBA00022528"/>
    </source>
</evidence>
<evidence type="ECO:0000256" key="3">
    <source>
        <dbReference type="ARBA" id="ARBA00022640"/>
    </source>
</evidence>
<dbReference type="Proteomes" id="UP000822688">
    <property type="component" value="Chromosome 12"/>
</dbReference>
<dbReference type="OrthoDB" id="439808at2759"/>
<accession>A0A8T0G766</accession>
<dbReference type="GO" id="GO:0003729">
    <property type="term" value="F:mRNA binding"/>
    <property type="evidence" value="ECO:0007669"/>
    <property type="project" value="TreeGrafter"/>
</dbReference>
<dbReference type="GO" id="GO:1901259">
    <property type="term" value="P:chloroplast rRNA processing"/>
    <property type="evidence" value="ECO:0007669"/>
    <property type="project" value="TreeGrafter"/>
</dbReference>
<organism evidence="10 11">
    <name type="scientific">Ceratodon purpureus</name>
    <name type="common">Fire moss</name>
    <name type="synonym">Dicranum purpureum</name>
    <dbReference type="NCBI Taxonomy" id="3225"/>
    <lineage>
        <taxon>Eukaryota</taxon>
        <taxon>Viridiplantae</taxon>
        <taxon>Streptophyta</taxon>
        <taxon>Embryophyta</taxon>
        <taxon>Bryophyta</taxon>
        <taxon>Bryophytina</taxon>
        <taxon>Bryopsida</taxon>
        <taxon>Dicranidae</taxon>
        <taxon>Pseudoditrichales</taxon>
        <taxon>Ditrichaceae</taxon>
        <taxon>Ceratodon</taxon>
    </lineage>
</organism>
<feature type="domain" description="RRM" evidence="9">
    <location>
        <begin position="151"/>
        <end position="229"/>
    </location>
</feature>
<protein>
    <recommendedName>
        <fullName evidence="9">RRM domain-containing protein</fullName>
    </recommendedName>
</protein>
<feature type="domain" description="RRM" evidence="9">
    <location>
        <begin position="248"/>
        <end position="326"/>
    </location>
</feature>
<keyword evidence="3" id="KW-0934">Plastid</keyword>
<dbReference type="InterPro" id="IPR048289">
    <property type="entry name" value="RRM2_NsCP33-like"/>
</dbReference>
<dbReference type="InterPro" id="IPR035979">
    <property type="entry name" value="RBD_domain_sf"/>
</dbReference>
<evidence type="ECO:0000256" key="5">
    <source>
        <dbReference type="ARBA" id="ARBA00022737"/>
    </source>
</evidence>
<name>A0A8T0G766_CERPU</name>
<evidence type="ECO:0000256" key="1">
    <source>
        <dbReference type="ARBA" id="ARBA00004229"/>
    </source>
</evidence>